<accession>A0A426Y0Q0</accession>
<sequence length="136" mass="15177">MKATIPSLAAPSEFCLDRVGGLEEPFVSNLEENLRPSQVERDREWLECGARPLLSLWRCREGVLYSPAAARSYTQPYRLPYPGCSHFVRGSIGAEAWRVGMTHHAILLVQPATVGLARRPDDSPSDTDVDVEVAWR</sequence>
<gene>
    <name evidence="2" type="ORF">B296_00055217</name>
</gene>
<evidence type="ECO:0000313" key="3">
    <source>
        <dbReference type="Proteomes" id="UP000287651"/>
    </source>
</evidence>
<evidence type="ECO:0000256" key="1">
    <source>
        <dbReference type="SAM" id="MobiDB-lite"/>
    </source>
</evidence>
<dbReference type="EMBL" id="AMZH03015918">
    <property type="protein sequence ID" value="RRT45316.1"/>
    <property type="molecule type" value="Genomic_DNA"/>
</dbReference>
<name>A0A426Y0Q0_ENSVE</name>
<dbReference type="AlphaFoldDB" id="A0A426Y0Q0"/>
<organism evidence="2 3">
    <name type="scientific">Ensete ventricosum</name>
    <name type="common">Abyssinian banana</name>
    <name type="synonym">Musa ensete</name>
    <dbReference type="NCBI Taxonomy" id="4639"/>
    <lineage>
        <taxon>Eukaryota</taxon>
        <taxon>Viridiplantae</taxon>
        <taxon>Streptophyta</taxon>
        <taxon>Embryophyta</taxon>
        <taxon>Tracheophyta</taxon>
        <taxon>Spermatophyta</taxon>
        <taxon>Magnoliopsida</taxon>
        <taxon>Liliopsida</taxon>
        <taxon>Zingiberales</taxon>
        <taxon>Musaceae</taxon>
        <taxon>Ensete</taxon>
    </lineage>
</organism>
<feature type="compositionally biased region" description="Acidic residues" evidence="1">
    <location>
        <begin position="123"/>
        <end position="136"/>
    </location>
</feature>
<proteinExistence type="predicted"/>
<reference evidence="2 3" key="1">
    <citation type="journal article" date="2014" name="Agronomy (Basel)">
        <title>A Draft Genome Sequence for Ensete ventricosum, the Drought-Tolerant Tree Against Hunger.</title>
        <authorList>
            <person name="Harrison J."/>
            <person name="Moore K.A."/>
            <person name="Paszkiewicz K."/>
            <person name="Jones T."/>
            <person name="Grant M."/>
            <person name="Ambacheew D."/>
            <person name="Muzemil S."/>
            <person name="Studholme D.J."/>
        </authorList>
    </citation>
    <scope>NUCLEOTIDE SEQUENCE [LARGE SCALE GENOMIC DNA]</scope>
</reference>
<dbReference type="Proteomes" id="UP000287651">
    <property type="component" value="Unassembled WGS sequence"/>
</dbReference>
<evidence type="ECO:0000313" key="2">
    <source>
        <dbReference type="EMBL" id="RRT45316.1"/>
    </source>
</evidence>
<comment type="caution">
    <text evidence="2">The sequence shown here is derived from an EMBL/GenBank/DDBJ whole genome shotgun (WGS) entry which is preliminary data.</text>
</comment>
<protein>
    <submittedName>
        <fullName evidence="2">Uncharacterized protein</fullName>
    </submittedName>
</protein>
<feature type="region of interest" description="Disordered" evidence="1">
    <location>
        <begin position="117"/>
        <end position="136"/>
    </location>
</feature>